<dbReference type="OrthoDB" id="250246at2"/>
<keyword evidence="3" id="KW-0413">Isomerase</keyword>
<dbReference type="Proteomes" id="UP000318053">
    <property type="component" value="Unassembled WGS sequence"/>
</dbReference>
<gene>
    <name evidence="3" type="primary">cefD</name>
    <name evidence="3" type="ORF">CA85_13010</name>
</gene>
<evidence type="ECO:0000259" key="2">
    <source>
        <dbReference type="Pfam" id="PF00266"/>
    </source>
</evidence>
<dbReference type="RefSeq" id="WP_146390392.1">
    <property type="nucleotide sequence ID" value="NZ_SJPK01000002.1"/>
</dbReference>
<evidence type="ECO:0000313" key="4">
    <source>
        <dbReference type="Proteomes" id="UP000318053"/>
    </source>
</evidence>
<proteinExistence type="predicted"/>
<dbReference type="InterPro" id="IPR000192">
    <property type="entry name" value="Aminotrans_V_dom"/>
</dbReference>
<dbReference type="GO" id="GO:0045439">
    <property type="term" value="F:isopenicillin-N epimerase activity"/>
    <property type="evidence" value="ECO:0007669"/>
    <property type="project" value="UniProtKB-EC"/>
</dbReference>
<reference evidence="3 4" key="1">
    <citation type="submission" date="2019-02" db="EMBL/GenBank/DDBJ databases">
        <title>Deep-cultivation of Planctomycetes and their phenomic and genomic characterization uncovers novel biology.</title>
        <authorList>
            <person name="Wiegand S."/>
            <person name="Jogler M."/>
            <person name="Boedeker C."/>
            <person name="Pinto D."/>
            <person name="Vollmers J."/>
            <person name="Rivas-Marin E."/>
            <person name="Kohn T."/>
            <person name="Peeters S.H."/>
            <person name="Heuer A."/>
            <person name="Rast P."/>
            <person name="Oberbeckmann S."/>
            <person name="Bunk B."/>
            <person name="Jeske O."/>
            <person name="Meyerdierks A."/>
            <person name="Storesund J.E."/>
            <person name="Kallscheuer N."/>
            <person name="Luecker S."/>
            <person name="Lage O.M."/>
            <person name="Pohl T."/>
            <person name="Merkel B.J."/>
            <person name="Hornburger P."/>
            <person name="Mueller R.-W."/>
            <person name="Bruemmer F."/>
            <person name="Labrenz M."/>
            <person name="Spormann A.M."/>
            <person name="Op Den Camp H."/>
            <person name="Overmann J."/>
            <person name="Amann R."/>
            <person name="Jetten M.S.M."/>
            <person name="Mascher T."/>
            <person name="Medema M.H."/>
            <person name="Devos D.P."/>
            <person name="Kaster A.-K."/>
            <person name="Ovreas L."/>
            <person name="Rohde M."/>
            <person name="Galperin M.Y."/>
            <person name="Jogler C."/>
        </authorList>
    </citation>
    <scope>NUCLEOTIDE SEQUENCE [LARGE SCALE GENOMIC DNA]</scope>
    <source>
        <strain evidence="3 4">CA85</strain>
    </source>
</reference>
<keyword evidence="4" id="KW-1185">Reference proteome</keyword>
<feature type="domain" description="Aminotransferase class V" evidence="2">
    <location>
        <begin position="52"/>
        <end position="303"/>
    </location>
</feature>
<dbReference type="Gene3D" id="3.40.640.10">
    <property type="entry name" value="Type I PLP-dependent aspartate aminotransferase-like (Major domain)"/>
    <property type="match status" value="1"/>
</dbReference>
<protein>
    <submittedName>
        <fullName evidence="3">Isopenicillin N epimerase</fullName>
        <ecNumber evidence="3">5.1.1.17</ecNumber>
    </submittedName>
</protein>
<name>A0A5C5YI57_9BACT</name>
<comment type="caution">
    <text evidence="3">The sequence shown here is derived from an EMBL/GenBank/DDBJ whole genome shotgun (WGS) entry which is preliminary data.</text>
</comment>
<dbReference type="Pfam" id="PF00266">
    <property type="entry name" value="Aminotran_5"/>
    <property type="match status" value="1"/>
</dbReference>
<dbReference type="PANTHER" id="PTHR43092:SF2">
    <property type="entry name" value="HERCYNYLCYSTEINE SULFOXIDE LYASE"/>
    <property type="match status" value="1"/>
</dbReference>
<dbReference type="EC" id="5.1.1.17" evidence="3"/>
<dbReference type="InterPro" id="IPR015424">
    <property type="entry name" value="PyrdxlP-dep_Trfase"/>
</dbReference>
<sequence>MNRHEHWQLDPTLDFLNHGSFGATPRVVLAAQRAFQDELERDPIEFLAPERSLNPKLDRVRQVMADLVGANASDLAFVRNATEGVNAVLQSMPLQAGDEILVTNHGYNACINAAEYVANRSGAVVRVANVPFPLRSADAVIDAIEREINERTRVLLIDHITSPTGMIYPVDAIVDLAHQAGARVLVDGAHGPGMLPLDLNALGADYYTANHHKWLCGPKVSGFLWVAPQWQEEVRPTVISHAANRSQPDRSRFLAEFDWTGTYDPSPILALPTAIDFLDSLAGDGIRGLMNANHSKAIAARDIVVDALGIEVPVPDAMIGSLVAIPLPMTSQSPVQGEMLQQRLRECYRLELPVVPSPAGDAWLLRMSLQAYNDLDQVHRLTDALSRELCLG</sequence>
<dbReference type="InterPro" id="IPR015422">
    <property type="entry name" value="PyrdxlP-dep_Trfase_small"/>
</dbReference>
<dbReference type="InterPro" id="IPR015421">
    <property type="entry name" value="PyrdxlP-dep_Trfase_major"/>
</dbReference>
<evidence type="ECO:0000256" key="1">
    <source>
        <dbReference type="ARBA" id="ARBA00022898"/>
    </source>
</evidence>
<dbReference type="EMBL" id="SJPK01000002">
    <property type="protein sequence ID" value="TWT74412.1"/>
    <property type="molecule type" value="Genomic_DNA"/>
</dbReference>
<dbReference type="AlphaFoldDB" id="A0A5C5YI57"/>
<accession>A0A5C5YI57</accession>
<dbReference type="PANTHER" id="PTHR43092">
    <property type="entry name" value="L-CYSTEINE DESULFHYDRASE"/>
    <property type="match status" value="1"/>
</dbReference>
<dbReference type="Gene3D" id="3.90.1150.10">
    <property type="entry name" value="Aspartate Aminotransferase, domain 1"/>
    <property type="match status" value="1"/>
</dbReference>
<dbReference type="SUPFAM" id="SSF53383">
    <property type="entry name" value="PLP-dependent transferases"/>
    <property type="match status" value="1"/>
</dbReference>
<organism evidence="3 4">
    <name type="scientific">Allorhodopirellula solitaria</name>
    <dbReference type="NCBI Taxonomy" id="2527987"/>
    <lineage>
        <taxon>Bacteria</taxon>
        <taxon>Pseudomonadati</taxon>
        <taxon>Planctomycetota</taxon>
        <taxon>Planctomycetia</taxon>
        <taxon>Pirellulales</taxon>
        <taxon>Pirellulaceae</taxon>
        <taxon>Allorhodopirellula</taxon>
    </lineage>
</organism>
<evidence type="ECO:0000313" key="3">
    <source>
        <dbReference type="EMBL" id="TWT74412.1"/>
    </source>
</evidence>
<keyword evidence="1" id="KW-0663">Pyridoxal phosphate</keyword>